<sequence>MTTFLLYLLLWIWDNRSFEAITDRNRAKTQAEIAYAQGNYPAAADLYRRITYGSIFSEAAARLNLAHAYYQLGNQSEAKRHYGLLIRVEDLEVASEANAQLALIAASAPQKDTLEALSRLKTALRQNPDNDRARFNYELLKERFSGQIPPTEPTDNPPPKEQPPASEGTSPPTEEGQSPEQVEQREQLLNQLKQLNMSEDQARAILDAMKTNEMQYIYQLRRRQYSTQASRSTKTEW</sequence>
<dbReference type="EMBL" id="JACHGF010000002">
    <property type="protein sequence ID" value="MBB5283103.1"/>
    <property type="molecule type" value="Genomic_DNA"/>
</dbReference>
<organism evidence="2 3">
    <name type="scientific">Rhabdobacter roseus</name>
    <dbReference type="NCBI Taxonomy" id="1655419"/>
    <lineage>
        <taxon>Bacteria</taxon>
        <taxon>Pseudomonadati</taxon>
        <taxon>Bacteroidota</taxon>
        <taxon>Cytophagia</taxon>
        <taxon>Cytophagales</taxon>
        <taxon>Cytophagaceae</taxon>
        <taxon>Rhabdobacter</taxon>
    </lineage>
</organism>
<feature type="region of interest" description="Disordered" evidence="1">
    <location>
        <begin position="146"/>
        <end position="185"/>
    </location>
</feature>
<accession>A0A840TPF5</accession>
<gene>
    <name evidence="2" type="ORF">HNQ92_001229</name>
</gene>
<dbReference type="Gene3D" id="1.25.40.10">
    <property type="entry name" value="Tetratricopeptide repeat domain"/>
    <property type="match status" value="1"/>
</dbReference>
<dbReference type="SUPFAM" id="SSF48452">
    <property type="entry name" value="TPR-like"/>
    <property type="match status" value="1"/>
</dbReference>
<proteinExistence type="predicted"/>
<dbReference type="RefSeq" id="WP_184172209.1">
    <property type="nucleotide sequence ID" value="NZ_JACHGF010000002.1"/>
</dbReference>
<dbReference type="Proteomes" id="UP000557307">
    <property type="component" value="Unassembled WGS sequence"/>
</dbReference>
<evidence type="ECO:0000313" key="2">
    <source>
        <dbReference type="EMBL" id="MBB5283103.1"/>
    </source>
</evidence>
<feature type="compositionally biased region" description="Pro residues" evidence="1">
    <location>
        <begin position="150"/>
        <end position="162"/>
    </location>
</feature>
<feature type="compositionally biased region" description="Polar residues" evidence="1">
    <location>
        <begin position="167"/>
        <end position="185"/>
    </location>
</feature>
<reference evidence="2 3" key="1">
    <citation type="submission" date="2020-08" db="EMBL/GenBank/DDBJ databases">
        <title>Genomic Encyclopedia of Type Strains, Phase IV (KMG-IV): sequencing the most valuable type-strain genomes for metagenomic binning, comparative biology and taxonomic classification.</title>
        <authorList>
            <person name="Goeker M."/>
        </authorList>
    </citation>
    <scope>NUCLEOTIDE SEQUENCE [LARGE SCALE GENOMIC DNA]</scope>
    <source>
        <strain evidence="2 3">DSM 105074</strain>
    </source>
</reference>
<name>A0A840TPF5_9BACT</name>
<keyword evidence="3" id="KW-1185">Reference proteome</keyword>
<evidence type="ECO:0000313" key="3">
    <source>
        <dbReference type="Proteomes" id="UP000557307"/>
    </source>
</evidence>
<dbReference type="AlphaFoldDB" id="A0A840TPF5"/>
<protein>
    <submittedName>
        <fullName evidence="2">Tetratricopeptide (TPR) repeat protein</fullName>
    </submittedName>
</protein>
<evidence type="ECO:0000256" key="1">
    <source>
        <dbReference type="SAM" id="MobiDB-lite"/>
    </source>
</evidence>
<dbReference type="InterPro" id="IPR011990">
    <property type="entry name" value="TPR-like_helical_dom_sf"/>
</dbReference>
<comment type="caution">
    <text evidence="2">The sequence shown here is derived from an EMBL/GenBank/DDBJ whole genome shotgun (WGS) entry which is preliminary data.</text>
</comment>